<proteinExistence type="inferred from homology"/>
<dbReference type="Pfam" id="PF06432">
    <property type="entry name" value="GPI2"/>
    <property type="match status" value="1"/>
</dbReference>
<feature type="compositionally biased region" description="Basic residues" evidence="8">
    <location>
        <begin position="80"/>
        <end position="95"/>
    </location>
</feature>
<feature type="transmembrane region" description="Helical" evidence="9">
    <location>
        <begin position="300"/>
        <end position="324"/>
    </location>
</feature>
<dbReference type="EMBL" id="JAGPXC010000009">
    <property type="protein sequence ID" value="KAH6646785.1"/>
    <property type="molecule type" value="Genomic_DNA"/>
</dbReference>
<evidence type="ECO:0000256" key="2">
    <source>
        <dbReference type="ARBA" id="ARBA00004687"/>
    </source>
</evidence>
<dbReference type="InterPro" id="IPR009450">
    <property type="entry name" value="Plno_GlcNAc_GPI2"/>
</dbReference>
<evidence type="ECO:0000256" key="6">
    <source>
        <dbReference type="ARBA" id="ARBA00022989"/>
    </source>
</evidence>
<organism evidence="10 11">
    <name type="scientific">Truncatella angustata</name>
    <dbReference type="NCBI Taxonomy" id="152316"/>
    <lineage>
        <taxon>Eukaryota</taxon>
        <taxon>Fungi</taxon>
        <taxon>Dikarya</taxon>
        <taxon>Ascomycota</taxon>
        <taxon>Pezizomycotina</taxon>
        <taxon>Sordariomycetes</taxon>
        <taxon>Xylariomycetidae</taxon>
        <taxon>Amphisphaeriales</taxon>
        <taxon>Sporocadaceae</taxon>
        <taxon>Truncatella</taxon>
    </lineage>
</organism>
<gene>
    <name evidence="10" type="ORF">BKA67DRAFT_580575</name>
</gene>
<dbReference type="GO" id="GO:0000506">
    <property type="term" value="C:glycosylphosphatidylinositol-N-acetylglucosaminyltransferase (GPI-GnT) complex"/>
    <property type="evidence" value="ECO:0007669"/>
    <property type="project" value="TreeGrafter"/>
</dbReference>
<evidence type="ECO:0000256" key="3">
    <source>
        <dbReference type="ARBA" id="ARBA00008321"/>
    </source>
</evidence>
<keyword evidence="4" id="KW-0337">GPI-anchor biosynthesis</keyword>
<feature type="transmembrane region" description="Helical" evidence="9">
    <location>
        <begin position="136"/>
        <end position="164"/>
    </location>
</feature>
<evidence type="ECO:0000256" key="4">
    <source>
        <dbReference type="ARBA" id="ARBA00022502"/>
    </source>
</evidence>
<feature type="region of interest" description="Disordered" evidence="8">
    <location>
        <begin position="1"/>
        <end position="95"/>
    </location>
</feature>
<evidence type="ECO:0000256" key="9">
    <source>
        <dbReference type="SAM" id="Phobius"/>
    </source>
</evidence>
<dbReference type="OrthoDB" id="196709at2759"/>
<protein>
    <submittedName>
        <fullName evidence="10">Phosphatidylinositol N-acetylglucosaminyltransferase-domain-containing protein</fullName>
    </submittedName>
</protein>
<keyword evidence="6 9" id="KW-1133">Transmembrane helix</keyword>
<dbReference type="PANTHER" id="PTHR12982">
    <property type="entry name" value="PHOSPHATIDYLINOSITOL GLYCAN, CLASS C"/>
    <property type="match status" value="1"/>
</dbReference>
<feature type="transmembrane region" description="Helical" evidence="9">
    <location>
        <begin position="448"/>
        <end position="471"/>
    </location>
</feature>
<comment type="caution">
    <text evidence="10">The sequence shown here is derived from an EMBL/GenBank/DDBJ whole genome shotgun (WGS) entry which is preliminary data.</text>
</comment>
<dbReference type="AlphaFoldDB" id="A0A9P8RNM5"/>
<evidence type="ECO:0000313" key="10">
    <source>
        <dbReference type="EMBL" id="KAH6646785.1"/>
    </source>
</evidence>
<dbReference type="Proteomes" id="UP000758603">
    <property type="component" value="Unassembled WGS sequence"/>
</dbReference>
<evidence type="ECO:0000256" key="7">
    <source>
        <dbReference type="ARBA" id="ARBA00023136"/>
    </source>
</evidence>
<sequence length="500" mass="55564">MASRLGPQPSLATSRSSPQDGTFPPLTRANTLPDLNASNSPRTSRSHLAPEDAFFATSPPRQVNGYDNNLRYDSGAESRKRLRSKLGSRSRSRHRRRRRTWKKILWVKQSFPDNYTDATTFLDSLQRNPRLQPYEFWPLVADTTVIVQQVCSVTIFVVCFVGIFTERVSPVTIVGWSSFATFLGWLVWDWWIGQEGEDEVLQRQNSLRSRGARHQARQENSRSSTAAPTPSVTAASSMVNLSTTERSQSQSNLTTLRQPAGGSAISLHSSVSHSSNQGRTIDLQDGLKHRPSSPLRSGRLSLRLSTIKSAILIYFTILGLSPILKSLTRSTSPDSIWAMSFWLLTVNIFFYDYSGGVAVKFPASLSTNAALMASTVLASRLPSTGQVFSLTLFSIEVFGLFPVFRRYARHRSWQYHVMLSVLLIIGAGGGVGLVLSDKNDPGFPWKNGLIGVTVGVFIAVFAMGASSWWLIGLQKYKNAMNGPWDQARPIIISRRAWDDD</sequence>
<keyword evidence="5 9" id="KW-0812">Transmembrane</keyword>
<dbReference type="GeneID" id="70132757"/>
<dbReference type="GO" id="GO:0016757">
    <property type="term" value="F:glycosyltransferase activity"/>
    <property type="evidence" value="ECO:0007669"/>
    <property type="project" value="UniProtKB-KW"/>
</dbReference>
<dbReference type="RefSeq" id="XP_045953299.1">
    <property type="nucleotide sequence ID" value="XM_046103866.1"/>
</dbReference>
<feature type="transmembrane region" description="Helical" evidence="9">
    <location>
        <begin position="336"/>
        <end position="354"/>
    </location>
</feature>
<comment type="subcellular location">
    <subcellularLocation>
        <location evidence="1">Membrane</location>
        <topology evidence="1">Multi-pass membrane protein</topology>
    </subcellularLocation>
</comment>
<dbReference type="PANTHER" id="PTHR12982:SF0">
    <property type="entry name" value="PHOSPHATIDYLINOSITOL N-ACETYLGLUCOSAMINYLTRANSFERASE SUBUNIT C"/>
    <property type="match status" value="1"/>
</dbReference>
<evidence type="ECO:0000256" key="5">
    <source>
        <dbReference type="ARBA" id="ARBA00022692"/>
    </source>
</evidence>
<keyword evidence="10" id="KW-0328">Glycosyltransferase</keyword>
<evidence type="ECO:0000256" key="8">
    <source>
        <dbReference type="SAM" id="MobiDB-lite"/>
    </source>
</evidence>
<feature type="compositionally biased region" description="Polar residues" evidence="8">
    <location>
        <begin position="238"/>
        <end position="257"/>
    </location>
</feature>
<keyword evidence="7 9" id="KW-0472">Membrane</keyword>
<name>A0A9P8RNM5_9PEZI</name>
<keyword evidence="11" id="KW-1185">Reference proteome</keyword>
<feature type="compositionally biased region" description="Low complexity" evidence="8">
    <location>
        <begin position="263"/>
        <end position="275"/>
    </location>
</feature>
<reference evidence="10" key="1">
    <citation type="journal article" date="2021" name="Nat. Commun.">
        <title>Genetic determinants of endophytism in the Arabidopsis root mycobiome.</title>
        <authorList>
            <person name="Mesny F."/>
            <person name="Miyauchi S."/>
            <person name="Thiergart T."/>
            <person name="Pickel B."/>
            <person name="Atanasova L."/>
            <person name="Karlsson M."/>
            <person name="Huettel B."/>
            <person name="Barry K.W."/>
            <person name="Haridas S."/>
            <person name="Chen C."/>
            <person name="Bauer D."/>
            <person name="Andreopoulos W."/>
            <person name="Pangilinan J."/>
            <person name="LaButti K."/>
            <person name="Riley R."/>
            <person name="Lipzen A."/>
            <person name="Clum A."/>
            <person name="Drula E."/>
            <person name="Henrissat B."/>
            <person name="Kohler A."/>
            <person name="Grigoriev I.V."/>
            <person name="Martin F.M."/>
            <person name="Hacquard S."/>
        </authorList>
    </citation>
    <scope>NUCLEOTIDE SEQUENCE</scope>
    <source>
        <strain evidence="10">MPI-SDFR-AT-0073</strain>
    </source>
</reference>
<dbReference type="GO" id="GO:0006506">
    <property type="term" value="P:GPI anchor biosynthetic process"/>
    <property type="evidence" value="ECO:0007669"/>
    <property type="project" value="UniProtKB-KW"/>
</dbReference>
<feature type="transmembrane region" description="Helical" evidence="9">
    <location>
        <begin position="170"/>
        <end position="188"/>
    </location>
</feature>
<feature type="compositionally biased region" description="Low complexity" evidence="8">
    <location>
        <begin position="221"/>
        <end position="237"/>
    </location>
</feature>
<comment type="similarity">
    <text evidence="3">Belongs to the PIGC family.</text>
</comment>
<keyword evidence="10" id="KW-0808">Transferase</keyword>
<feature type="region of interest" description="Disordered" evidence="8">
    <location>
        <begin position="204"/>
        <end position="295"/>
    </location>
</feature>
<evidence type="ECO:0000313" key="11">
    <source>
        <dbReference type="Proteomes" id="UP000758603"/>
    </source>
</evidence>
<feature type="compositionally biased region" description="Polar residues" evidence="8">
    <location>
        <begin position="10"/>
        <end position="20"/>
    </location>
</feature>
<feature type="transmembrane region" description="Helical" evidence="9">
    <location>
        <begin position="387"/>
        <end position="404"/>
    </location>
</feature>
<feature type="transmembrane region" description="Helical" evidence="9">
    <location>
        <begin position="416"/>
        <end position="436"/>
    </location>
</feature>
<comment type="pathway">
    <text evidence="2">Glycolipid biosynthesis; glycosylphosphatidylinositol-anchor biosynthesis.</text>
</comment>
<accession>A0A9P8RNM5</accession>
<evidence type="ECO:0000256" key="1">
    <source>
        <dbReference type="ARBA" id="ARBA00004141"/>
    </source>
</evidence>